<keyword evidence="2" id="KW-0732">Signal</keyword>
<gene>
    <name evidence="4" type="ORF">G9U52_19535</name>
</gene>
<name>A0ABX0J7S9_9BACL</name>
<evidence type="ECO:0000313" key="4">
    <source>
        <dbReference type="EMBL" id="NHN32033.1"/>
    </source>
</evidence>
<evidence type="ECO:0000256" key="2">
    <source>
        <dbReference type="SAM" id="SignalP"/>
    </source>
</evidence>
<feature type="compositionally biased region" description="Pro residues" evidence="1">
    <location>
        <begin position="44"/>
        <end position="60"/>
    </location>
</feature>
<dbReference type="EMBL" id="JAAOIW010000007">
    <property type="protein sequence ID" value="NHN32033.1"/>
    <property type="molecule type" value="Genomic_DNA"/>
</dbReference>
<feature type="domain" description="Glucose/Sorbosone dehydrogenase" evidence="3">
    <location>
        <begin position="90"/>
        <end position="407"/>
    </location>
</feature>
<dbReference type="RefSeq" id="WP_166152331.1">
    <property type="nucleotide sequence ID" value="NZ_JAAOIW010000007.1"/>
</dbReference>
<dbReference type="SUPFAM" id="SSF50952">
    <property type="entry name" value="Soluble quinoprotein glucose dehydrogenase"/>
    <property type="match status" value="1"/>
</dbReference>
<reference evidence="4" key="1">
    <citation type="submission" date="2020-03" db="EMBL/GenBank/DDBJ databases">
        <title>Draft sequencing of Paenibacilllus sp. S3N08.</title>
        <authorList>
            <person name="Kim D.-U."/>
        </authorList>
    </citation>
    <scope>NUCLEOTIDE SEQUENCE</scope>
    <source>
        <strain evidence="4">S3N08</strain>
    </source>
</reference>
<feature type="compositionally biased region" description="Low complexity" evidence="1">
    <location>
        <begin position="61"/>
        <end position="71"/>
    </location>
</feature>
<evidence type="ECO:0000313" key="5">
    <source>
        <dbReference type="Proteomes" id="UP001165962"/>
    </source>
</evidence>
<comment type="caution">
    <text evidence="4">The sequence shown here is derived from an EMBL/GenBank/DDBJ whole genome shotgun (WGS) entry which is preliminary data.</text>
</comment>
<sequence>MNGMNGFNIWLITAAMSLGLAATGCTDAETKSPASATQPATVVPQPPTATIPPAATPPTATPQTPVAPATPAANVNADFPYTQEVLASKLDVPWDMDIAADGRIFFTERGGLIRVIDNGKLLEQPAYRFEKPFTQKGESGLLGLVLDKDFANNHAMYVYHTYEEGGETRNQVLRMIESGNQLKLDKVIIDKLPGAQNHDGGRVKIGPDGLLYITSGDAGKASMAQELDQLGGKILRIQTDGSIPKDNPFPNSPVYSLGHRNPQGLSWHPVTGKLFSTEHGQSAHDEFNLIEPGANYGWPLIEGDIAEVAAKDKTKLGPGALKTPIAHSAKETWAPSGITFVTKGPWTGNLLAANLRGTQVLRVILGSDQQSVQQLVPLFKNELGRVRNVMEGPDGSIYIMTNNRDGRGNPGAEDDRLIRLRPTF</sequence>
<feature type="region of interest" description="Disordered" evidence="1">
    <location>
        <begin position="28"/>
        <end position="71"/>
    </location>
</feature>
<evidence type="ECO:0000256" key="1">
    <source>
        <dbReference type="SAM" id="MobiDB-lite"/>
    </source>
</evidence>
<accession>A0ABX0J7S9</accession>
<keyword evidence="5" id="KW-1185">Reference proteome</keyword>
<evidence type="ECO:0000259" key="3">
    <source>
        <dbReference type="Pfam" id="PF07995"/>
    </source>
</evidence>
<dbReference type="InterPro" id="IPR011041">
    <property type="entry name" value="Quinoprot_gluc/sorb_DH_b-prop"/>
</dbReference>
<dbReference type="Pfam" id="PF07995">
    <property type="entry name" value="GSDH"/>
    <property type="match status" value="1"/>
</dbReference>
<dbReference type="InterPro" id="IPR012938">
    <property type="entry name" value="Glc/Sorbosone_DH"/>
</dbReference>
<dbReference type="InterPro" id="IPR011042">
    <property type="entry name" value="6-blade_b-propeller_TolB-like"/>
</dbReference>
<dbReference type="Gene3D" id="2.120.10.30">
    <property type="entry name" value="TolB, C-terminal domain"/>
    <property type="match status" value="1"/>
</dbReference>
<dbReference type="PANTHER" id="PTHR19328:SF13">
    <property type="entry name" value="HIPL1 PROTEIN"/>
    <property type="match status" value="1"/>
</dbReference>
<dbReference type="PANTHER" id="PTHR19328">
    <property type="entry name" value="HEDGEHOG-INTERACTING PROTEIN"/>
    <property type="match status" value="1"/>
</dbReference>
<feature type="signal peptide" evidence="2">
    <location>
        <begin position="1"/>
        <end position="28"/>
    </location>
</feature>
<protein>
    <submittedName>
        <fullName evidence="4">PQQ-dependent sugar dehydrogenase</fullName>
    </submittedName>
</protein>
<dbReference type="Proteomes" id="UP001165962">
    <property type="component" value="Unassembled WGS sequence"/>
</dbReference>
<proteinExistence type="predicted"/>
<organism evidence="4 5">
    <name type="scientific">Paenibacillus agricola</name>
    <dbReference type="NCBI Taxonomy" id="2716264"/>
    <lineage>
        <taxon>Bacteria</taxon>
        <taxon>Bacillati</taxon>
        <taxon>Bacillota</taxon>
        <taxon>Bacilli</taxon>
        <taxon>Bacillales</taxon>
        <taxon>Paenibacillaceae</taxon>
        <taxon>Paenibacillus</taxon>
    </lineage>
</organism>
<feature type="chain" id="PRO_5046875484" evidence="2">
    <location>
        <begin position="29"/>
        <end position="424"/>
    </location>
</feature>